<gene>
    <name evidence="1" type="ORF">METZ01_LOCUS136849</name>
</gene>
<dbReference type="GO" id="GO:0004476">
    <property type="term" value="F:mannose-6-phosphate isomerase activity"/>
    <property type="evidence" value="ECO:0007669"/>
    <property type="project" value="InterPro"/>
</dbReference>
<dbReference type="GO" id="GO:0005829">
    <property type="term" value="C:cytosol"/>
    <property type="evidence" value="ECO:0007669"/>
    <property type="project" value="TreeGrafter"/>
</dbReference>
<dbReference type="GO" id="GO:0009298">
    <property type="term" value="P:GDP-mannose biosynthetic process"/>
    <property type="evidence" value="ECO:0007669"/>
    <property type="project" value="InterPro"/>
</dbReference>
<feature type="non-terminal residue" evidence="1">
    <location>
        <position position="1"/>
    </location>
</feature>
<dbReference type="PANTHER" id="PTHR10309">
    <property type="entry name" value="MANNOSE-6-PHOSPHATE ISOMERASE"/>
    <property type="match status" value="1"/>
</dbReference>
<dbReference type="PANTHER" id="PTHR10309:SF0">
    <property type="entry name" value="MANNOSE-6-PHOSPHATE ISOMERASE"/>
    <property type="match status" value="1"/>
</dbReference>
<reference evidence="1" key="1">
    <citation type="submission" date="2018-05" db="EMBL/GenBank/DDBJ databases">
        <authorList>
            <person name="Lanie J.A."/>
            <person name="Ng W.-L."/>
            <person name="Kazmierczak K.M."/>
            <person name="Andrzejewski T.M."/>
            <person name="Davidsen T.M."/>
            <person name="Wayne K.J."/>
            <person name="Tettelin H."/>
            <person name="Glass J.I."/>
            <person name="Rusch D."/>
            <person name="Podicherti R."/>
            <person name="Tsui H.-C.T."/>
            <person name="Winkler M.E."/>
        </authorList>
    </citation>
    <scope>NUCLEOTIDE SEQUENCE</scope>
</reference>
<organism evidence="1">
    <name type="scientific">marine metagenome</name>
    <dbReference type="NCBI Taxonomy" id="408172"/>
    <lineage>
        <taxon>unclassified sequences</taxon>
        <taxon>metagenomes</taxon>
        <taxon>ecological metagenomes</taxon>
    </lineage>
</organism>
<dbReference type="PRINTS" id="PR00714">
    <property type="entry name" value="MAN6PISMRASE"/>
</dbReference>
<protein>
    <submittedName>
        <fullName evidence="1">Uncharacterized protein</fullName>
    </submittedName>
</protein>
<dbReference type="Gene3D" id="2.60.120.10">
    <property type="entry name" value="Jelly Rolls"/>
    <property type="match status" value="1"/>
</dbReference>
<dbReference type="InterPro" id="IPR011051">
    <property type="entry name" value="RmlC_Cupin_sf"/>
</dbReference>
<sequence length="191" mass="21068">QEIDSLLNRCKGDMDDNWAKVANEIVKISKIHKTDSSIMILPFMNYHELNPGDAIHIEPGVAHIYIQGMAVEVMEPGDNVVRAGLTIKHTDKKEFLSLLNISAEIPQVQSVHGPDHEYAGPVENLTVRRIEDTKIEVNGSRSVDLILTTTGVSKVEHGKETQLNPGEAFLIQGEDLNYTIDTAGSVFLVRG</sequence>
<dbReference type="EMBL" id="UINC01019870">
    <property type="protein sequence ID" value="SVA83995.1"/>
    <property type="molecule type" value="Genomic_DNA"/>
</dbReference>
<dbReference type="SUPFAM" id="SSF51182">
    <property type="entry name" value="RmlC-like cupins"/>
    <property type="match status" value="1"/>
</dbReference>
<accession>A0A381Z3Y6</accession>
<proteinExistence type="predicted"/>
<dbReference type="InterPro" id="IPR016305">
    <property type="entry name" value="Mannose-6-P_Isomerase"/>
</dbReference>
<name>A0A381Z3Y6_9ZZZZ</name>
<evidence type="ECO:0000313" key="1">
    <source>
        <dbReference type="EMBL" id="SVA83995.1"/>
    </source>
</evidence>
<dbReference type="InterPro" id="IPR014710">
    <property type="entry name" value="RmlC-like_jellyroll"/>
</dbReference>
<dbReference type="AlphaFoldDB" id="A0A381Z3Y6"/>